<feature type="modified residue" description="4-aspartylphosphate" evidence="4">
    <location>
        <position position="53"/>
    </location>
</feature>
<dbReference type="Pfam" id="PF00486">
    <property type="entry name" value="Trans_reg_C"/>
    <property type="match status" value="1"/>
</dbReference>
<evidence type="ECO:0000256" key="5">
    <source>
        <dbReference type="PROSITE-ProRule" id="PRU01091"/>
    </source>
</evidence>
<dbReference type="Proteomes" id="UP000186341">
    <property type="component" value="Unassembled WGS sequence"/>
</dbReference>
<dbReference type="SMART" id="SM00448">
    <property type="entry name" value="REC"/>
    <property type="match status" value="1"/>
</dbReference>
<dbReference type="Gene3D" id="1.10.10.10">
    <property type="entry name" value="Winged helix-like DNA-binding domain superfamily/Winged helix DNA-binding domain"/>
    <property type="match status" value="1"/>
</dbReference>
<dbReference type="PROSITE" id="PS50110">
    <property type="entry name" value="RESPONSE_REGULATORY"/>
    <property type="match status" value="1"/>
</dbReference>
<proteinExistence type="predicted"/>
<keyword evidence="1" id="KW-0805">Transcription regulation</keyword>
<dbReference type="InterPro" id="IPR001867">
    <property type="entry name" value="OmpR/PhoB-type_DNA-bd"/>
</dbReference>
<evidence type="ECO:0000313" key="8">
    <source>
        <dbReference type="EMBL" id="OLU38034.1"/>
    </source>
</evidence>
<dbReference type="Gene3D" id="3.40.50.2300">
    <property type="match status" value="1"/>
</dbReference>
<dbReference type="GO" id="GO:0000976">
    <property type="term" value="F:transcription cis-regulatory region binding"/>
    <property type="evidence" value="ECO:0007669"/>
    <property type="project" value="TreeGrafter"/>
</dbReference>
<feature type="domain" description="Response regulatory" evidence="6">
    <location>
        <begin position="4"/>
        <end position="117"/>
    </location>
</feature>
<dbReference type="GO" id="GO:0000156">
    <property type="term" value="F:phosphorelay response regulator activity"/>
    <property type="evidence" value="ECO:0007669"/>
    <property type="project" value="TreeGrafter"/>
</dbReference>
<dbReference type="Pfam" id="PF00072">
    <property type="entry name" value="Response_reg"/>
    <property type="match status" value="1"/>
</dbReference>
<keyword evidence="4" id="KW-0597">Phosphoprotein</keyword>
<evidence type="ECO:0000259" key="6">
    <source>
        <dbReference type="PROSITE" id="PS50110"/>
    </source>
</evidence>
<keyword evidence="9" id="KW-1185">Reference proteome</keyword>
<evidence type="ECO:0000259" key="7">
    <source>
        <dbReference type="PROSITE" id="PS51755"/>
    </source>
</evidence>
<feature type="DNA-binding region" description="OmpR/PhoB-type" evidence="5">
    <location>
        <begin position="129"/>
        <end position="223"/>
    </location>
</feature>
<evidence type="ECO:0000256" key="4">
    <source>
        <dbReference type="PROSITE-ProRule" id="PRU00169"/>
    </source>
</evidence>
<dbReference type="CDD" id="cd00383">
    <property type="entry name" value="trans_reg_C"/>
    <property type="match status" value="1"/>
</dbReference>
<dbReference type="SMART" id="SM00862">
    <property type="entry name" value="Trans_reg_C"/>
    <property type="match status" value="1"/>
</dbReference>
<gene>
    <name evidence="8" type="ORF">BO222_09130</name>
</gene>
<dbReference type="GO" id="GO:0032993">
    <property type="term" value="C:protein-DNA complex"/>
    <property type="evidence" value="ECO:0007669"/>
    <property type="project" value="TreeGrafter"/>
</dbReference>
<dbReference type="Gene3D" id="6.10.250.690">
    <property type="match status" value="1"/>
</dbReference>
<dbReference type="InterPro" id="IPR039420">
    <property type="entry name" value="WalR-like"/>
</dbReference>
<feature type="domain" description="OmpR/PhoB-type" evidence="7">
    <location>
        <begin position="129"/>
        <end position="223"/>
    </location>
</feature>
<dbReference type="InterPro" id="IPR001789">
    <property type="entry name" value="Sig_transdc_resp-reg_receiver"/>
</dbReference>
<dbReference type="SUPFAM" id="SSF52172">
    <property type="entry name" value="CheY-like"/>
    <property type="match status" value="1"/>
</dbReference>
<dbReference type="OrthoDB" id="9802426at2"/>
<evidence type="ECO:0000313" key="9">
    <source>
        <dbReference type="Proteomes" id="UP000186341"/>
    </source>
</evidence>
<dbReference type="AlphaFoldDB" id="A0A1U7NEJ8"/>
<accession>A0A1U7NEJ8</accession>
<sequence>MKPLVLIVDDDSQMASLLKTMLELSDYPYIRAANAKEALSLFLSHQPQIVLLDLGLPDMDGVDVIKKIREFSRTPILVLSARNEDSDKIVALDAGADDYLSKPFSVDELSARLRVICRRIEYTQAPQISPVFKNGDLRIHFDEQSVYLKDEKLHLTPIEYRILSLLAKNSGKLLTRTYITKEVWGSSWDSDLSSLRVYMTSLRKKLHHQYIETSFGVGYQMIKADSDQENEE</sequence>
<comment type="caution">
    <text evidence="8">The sequence shown here is derived from an EMBL/GenBank/DDBJ whole genome shotgun (WGS) entry which is preliminary data.</text>
</comment>
<dbReference type="EMBL" id="MPJW01000181">
    <property type="protein sequence ID" value="OLU38034.1"/>
    <property type="molecule type" value="Genomic_DNA"/>
</dbReference>
<dbReference type="GeneID" id="82203325"/>
<evidence type="ECO:0000256" key="1">
    <source>
        <dbReference type="ARBA" id="ARBA00023015"/>
    </source>
</evidence>
<dbReference type="InterPro" id="IPR036388">
    <property type="entry name" value="WH-like_DNA-bd_sf"/>
</dbReference>
<dbReference type="RefSeq" id="WP_075820408.1">
    <property type="nucleotide sequence ID" value="NZ_CAJUTZ010000086.1"/>
</dbReference>
<dbReference type="GO" id="GO:0006355">
    <property type="term" value="P:regulation of DNA-templated transcription"/>
    <property type="evidence" value="ECO:0007669"/>
    <property type="project" value="InterPro"/>
</dbReference>
<reference evidence="8 9" key="1">
    <citation type="submission" date="2016-11" db="EMBL/GenBank/DDBJ databases">
        <title>Description of two novel members of the family Erysipelotrichaceae: Ileibacterium lipovorans gen. nov., sp. nov. and Dubosiella newyorkensis, gen. nov., sp. nov.</title>
        <authorList>
            <person name="Cox L.M."/>
            <person name="Sohn J."/>
            <person name="Tyrrell K.L."/>
            <person name="Citron D.M."/>
            <person name="Lawson P.A."/>
            <person name="Patel N.B."/>
            <person name="Iizumi T."/>
            <person name="Perez-Perez G.I."/>
            <person name="Goldstein E.J."/>
            <person name="Blaser M.J."/>
        </authorList>
    </citation>
    <scope>NUCLEOTIDE SEQUENCE [LARGE SCALE GENOMIC DNA]</scope>
    <source>
        <strain evidence="8 9">NYU-BL-A3</strain>
    </source>
</reference>
<dbReference type="InterPro" id="IPR011006">
    <property type="entry name" value="CheY-like_superfamily"/>
</dbReference>
<dbReference type="GO" id="GO:0005829">
    <property type="term" value="C:cytosol"/>
    <property type="evidence" value="ECO:0007669"/>
    <property type="project" value="TreeGrafter"/>
</dbReference>
<dbReference type="CDD" id="cd17620">
    <property type="entry name" value="REC_OmpR_KdpE-like"/>
    <property type="match status" value="1"/>
</dbReference>
<keyword evidence="3" id="KW-0804">Transcription</keyword>
<keyword evidence="2 5" id="KW-0238">DNA-binding</keyword>
<protein>
    <submittedName>
        <fullName evidence="8">DNA-binding response regulator</fullName>
    </submittedName>
</protein>
<dbReference type="PROSITE" id="PS51755">
    <property type="entry name" value="OMPR_PHOB"/>
    <property type="match status" value="1"/>
</dbReference>
<name>A0A1U7NEJ8_9FIRM</name>
<evidence type="ECO:0000256" key="2">
    <source>
        <dbReference type="ARBA" id="ARBA00023125"/>
    </source>
</evidence>
<organism evidence="8 9">
    <name type="scientific">Ileibacterium valens</name>
    <dbReference type="NCBI Taxonomy" id="1862668"/>
    <lineage>
        <taxon>Bacteria</taxon>
        <taxon>Bacillati</taxon>
        <taxon>Bacillota</taxon>
        <taxon>Erysipelotrichia</taxon>
        <taxon>Erysipelotrichales</taxon>
        <taxon>Erysipelotrichaceae</taxon>
        <taxon>Ileibacterium</taxon>
    </lineage>
</organism>
<evidence type="ECO:0000256" key="3">
    <source>
        <dbReference type="ARBA" id="ARBA00023163"/>
    </source>
</evidence>
<dbReference type="PANTHER" id="PTHR48111">
    <property type="entry name" value="REGULATOR OF RPOS"/>
    <property type="match status" value="1"/>
</dbReference>
<dbReference type="PANTHER" id="PTHR48111:SF50">
    <property type="entry name" value="KDP OPERON TRANSCRIPTIONAL REGULATORY PROTEIN KDPE"/>
    <property type="match status" value="1"/>
</dbReference>